<dbReference type="GO" id="GO:0006508">
    <property type="term" value="P:proteolysis"/>
    <property type="evidence" value="ECO:0007669"/>
    <property type="project" value="InterPro"/>
</dbReference>
<gene>
    <name evidence="6" type="ORF">FOA19_07030</name>
</gene>
<comment type="subcellular location">
    <subcellularLocation>
        <location evidence="1">Secreted</location>
    </subcellularLocation>
</comment>
<feature type="chain" id="PRO_5023120879" evidence="4">
    <location>
        <begin position="28"/>
        <end position="458"/>
    </location>
</feature>
<evidence type="ECO:0000256" key="4">
    <source>
        <dbReference type="SAM" id="SignalP"/>
    </source>
</evidence>
<dbReference type="AlphaFoldDB" id="A0A5B6TV08"/>
<evidence type="ECO:0000256" key="1">
    <source>
        <dbReference type="ARBA" id="ARBA00004613"/>
    </source>
</evidence>
<dbReference type="CDD" id="cd00063">
    <property type="entry name" value="FN3"/>
    <property type="match status" value="1"/>
</dbReference>
<dbReference type="InterPro" id="IPR045175">
    <property type="entry name" value="M28_fam"/>
</dbReference>
<dbReference type="SUPFAM" id="SSF53187">
    <property type="entry name" value="Zn-dependent exopeptidases"/>
    <property type="match status" value="1"/>
</dbReference>
<protein>
    <submittedName>
        <fullName evidence="6">M20/M25/M40 family metallo-hydrolase</fullName>
    </submittedName>
</protein>
<evidence type="ECO:0000313" key="6">
    <source>
        <dbReference type="EMBL" id="KAA3440398.1"/>
    </source>
</evidence>
<keyword evidence="4" id="KW-0732">Signal</keyword>
<feature type="domain" description="Fibronectin type-III" evidence="5">
    <location>
        <begin position="369"/>
        <end position="458"/>
    </location>
</feature>
<dbReference type="PANTHER" id="PTHR12147:SF26">
    <property type="entry name" value="PEPTIDASE M28 DOMAIN-CONTAINING PROTEIN"/>
    <property type="match status" value="1"/>
</dbReference>
<dbReference type="EMBL" id="VKKY01000001">
    <property type="protein sequence ID" value="KAA3440398.1"/>
    <property type="molecule type" value="Genomic_DNA"/>
</dbReference>
<dbReference type="OrthoDB" id="9787436at2"/>
<dbReference type="Gene3D" id="3.40.630.10">
    <property type="entry name" value="Zn peptidases"/>
    <property type="match status" value="1"/>
</dbReference>
<accession>A0A5B6TV08</accession>
<evidence type="ECO:0000256" key="2">
    <source>
        <dbReference type="ARBA" id="ARBA00022525"/>
    </source>
</evidence>
<dbReference type="SUPFAM" id="SSF49265">
    <property type="entry name" value="Fibronectin type III"/>
    <property type="match status" value="1"/>
</dbReference>
<dbReference type="InterPro" id="IPR003961">
    <property type="entry name" value="FN3_dom"/>
</dbReference>
<keyword evidence="2" id="KW-0964">Secreted</keyword>
<dbReference type="PROSITE" id="PS50853">
    <property type="entry name" value="FN3"/>
    <property type="match status" value="1"/>
</dbReference>
<sequence length="458" mass="50671">MFTSISSFARAGSAALGFLFLSNLTSAQTIVKADPLIKGLTEQVSAQELERLVRGLVSFETRHSLSTVKDKKKGIGAARNWAEAELQKAAATSGGRMTVTQDKYTVKADGRRIKEDVEMANVMATLKGTDPNDDRVFIVSGHIDSRNTDVMDVTGKAPGANDDGSGTAAVIELARVMAKQQFPATIIFVCVQGEEQGLYGAKHLAEKAKAENWNLVAMLNNDMIGNSFSDETNLKDNTRVRIFSEGVPAFETPEMTALRKSIGGENDSRSRQLARYMKEMTSRYIPQLEVVLNYRTDRFLRGGDHTPFSQAGFTAIRVCEMNENYRYQHQDVRTEKGIAYGDFPEHVDFEYVRKNTAMNLATLASLALAPSSPEEVGVVTSNLTNQTELRWKAPAKGERPAGYYILMRDTSAPMWEKKIYVEGTTTTLPYSKDNYFFAVQAVDAEGHESLPVMPKPLR</sequence>
<dbReference type="GO" id="GO:0005576">
    <property type="term" value="C:extracellular region"/>
    <property type="evidence" value="ECO:0007669"/>
    <property type="project" value="UniProtKB-SubCell"/>
</dbReference>
<dbReference type="Pfam" id="PF04389">
    <property type="entry name" value="Peptidase_M28"/>
    <property type="match status" value="1"/>
</dbReference>
<keyword evidence="6" id="KW-0378">Hydrolase</keyword>
<keyword evidence="7" id="KW-1185">Reference proteome</keyword>
<proteinExistence type="predicted"/>
<dbReference type="PANTHER" id="PTHR12147">
    <property type="entry name" value="METALLOPEPTIDASE M28 FAMILY MEMBER"/>
    <property type="match status" value="1"/>
</dbReference>
<evidence type="ECO:0000313" key="7">
    <source>
        <dbReference type="Proteomes" id="UP000324133"/>
    </source>
</evidence>
<dbReference type="GO" id="GO:0008235">
    <property type="term" value="F:metalloexopeptidase activity"/>
    <property type="evidence" value="ECO:0007669"/>
    <property type="project" value="InterPro"/>
</dbReference>
<dbReference type="InterPro" id="IPR036116">
    <property type="entry name" value="FN3_sf"/>
</dbReference>
<dbReference type="Proteomes" id="UP000324133">
    <property type="component" value="Unassembled WGS sequence"/>
</dbReference>
<dbReference type="InterPro" id="IPR013783">
    <property type="entry name" value="Ig-like_fold"/>
</dbReference>
<evidence type="ECO:0000259" key="5">
    <source>
        <dbReference type="PROSITE" id="PS50853"/>
    </source>
</evidence>
<dbReference type="RefSeq" id="WP_149090033.1">
    <property type="nucleotide sequence ID" value="NZ_VKKY01000001.1"/>
</dbReference>
<feature type="signal peptide" evidence="4">
    <location>
        <begin position="1"/>
        <end position="27"/>
    </location>
</feature>
<dbReference type="Gene3D" id="2.60.40.10">
    <property type="entry name" value="Immunoglobulins"/>
    <property type="match status" value="1"/>
</dbReference>
<dbReference type="InterPro" id="IPR007484">
    <property type="entry name" value="Peptidase_M28"/>
</dbReference>
<comment type="caution">
    <text evidence="6">The sequence shown here is derived from an EMBL/GenBank/DDBJ whole genome shotgun (WGS) entry which is preliminary data.</text>
</comment>
<evidence type="ECO:0000256" key="3">
    <source>
        <dbReference type="ARBA" id="ARBA00023049"/>
    </source>
</evidence>
<name>A0A5B6TV08_9BACT</name>
<organism evidence="6 7">
    <name type="scientific">Rufibacter hautae</name>
    <dbReference type="NCBI Taxonomy" id="2595005"/>
    <lineage>
        <taxon>Bacteria</taxon>
        <taxon>Pseudomonadati</taxon>
        <taxon>Bacteroidota</taxon>
        <taxon>Cytophagia</taxon>
        <taxon>Cytophagales</taxon>
        <taxon>Hymenobacteraceae</taxon>
        <taxon>Rufibacter</taxon>
    </lineage>
</organism>
<keyword evidence="3" id="KW-0482">Metalloprotease</keyword>
<reference evidence="6 7" key="1">
    <citation type="submission" date="2019-07" db="EMBL/GenBank/DDBJ databases">
        <title>Rufibacter sp. nov., isolated from lake sediment.</title>
        <authorList>
            <person name="Qu J.-H."/>
        </authorList>
    </citation>
    <scope>NUCLEOTIDE SEQUENCE [LARGE SCALE GENOMIC DNA]</scope>
    <source>
        <strain evidence="6 7">NBS58-1</strain>
    </source>
</reference>
<keyword evidence="3" id="KW-0645">Protease</keyword>